<accession>A0A1L5F5H9</accession>
<dbReference type="OrthoDB" id="1912019at2"/>
<evidence type="ECO:0000313" key="3">
    <source>
        <dbReference type="Proteomes" id="UP000184604"/>
    </source>
</evidence>
<evidence type="ECO:0000313" key="2">
    <source>
        <dbReference type="EMBL" id="APM38276.1"/>
    </source>
</evidence>
<dbReference type="EMBL" id="CP018335">
    <property type="protein sequence ID" value="APM38276.1"/>
    <property type="molecule type" value="Genomic_DNA"/>
</dbReference>
<reference evidence="2 3" key="1">
    <citation type="submission" date="2016-12" db="EMBL/GenBank/DDBJ databases">
        <title>Complete genome sequence of Clostridium kluyveri JZZ isolated from the pit mud of a Chinese flavor liquor-making factory.</title>
        <authorList>
            <person name="Wang Y."/>
        </authorList>
    </citation>
    <scope>NUCLEOTIDE SEQUENCE [LARGE SCALE GENOMIC DNA]</scope>
    <source>
        <strain evidence="2 3">JZZ</strain>
    </source>
</reference>
<name>A0A1L5F5H9_CLOKL</name>
<proteinExistence type="predicted"/>
<keyword evidence="1" id="KW-0472">Membrane</keyword>
<dbReference type="AlphaFoldDB" id="A0A1L5F5H9"/>
<evidence type="ECO:0000256" key="1">
    <source>
        <dbReference type="SAM" id="Phobius"/>
    </source>
</evidence>
<organism evidence="2 3">
    <name type="scientific">Clostridium kluyveri</name>
    <dbReference type="NCBI Taxonomy" id="1534"/>
    <lineage>
        <taxon>Bacteria</taxon>
        <taxon>Bacillati</taxon>
        <taxon>Bacillota</taxon>
        <taxon>Clostridia</taxon>
        <taxon>Eubacteriales</taxon>
        <taxon>Clostridiaceae</taxon>
        <taxon>Clostridium</taxon>
    </lineage>
</organism>
<feature type="transmembrane region" description="Helical" evidence="1">
    <location>
        <begin position="14"/>
        <end position="34"/>
    </location>
</feature>
<gene>
    <name evidence="2" type="ORF">BS101_05740</name>
</gene>
<keyword evidence="1" id="KW-1133">Transmembrane helix</keyword>
<protein>
    <submittedName>
        <fullName evidence="2">Uncharacterized protein</fullName>
    </submittedName>
</protein>
<sequence length="115" mass="13124">MFVIGVIFLSKKRFITVMVIFIMIIFSGFTIVSARLPEFIKDNSNFKINCSLSPFDFRVDVGEYSLCINNKIGYNFKNGTKKLVNSIGEEIHSGISRVTNGTEHIFENIEDKFTK</sequence>
<dbReference type="Proteomes" id="UP000184604">
    <property type="component" value="Chromosome"/>
</dbReference>
<keyword evidence="1" id="KW-0812">Transmembrane</keyword>